<dbReference type="OrthoDB" id="3281800at2"/>
<dbReference type="PANTHER" id="PTHR42718:SF46">
    <property type="entry name" value="BLR6921 PROTEIN"/>
    <property type="match status" value="1"/>
</dbReference>
<dbReference type="PROSITE" id="PS50850">
    <property type="entry name" value="MFS"/>
    <property type="match status" value="1"/>
</dbReference>
<feature type="transmembrane region" description="Helical" evidence="7">
    <location>
        <begin position="295"/>
        <end position="315"/>
    </location>
</feature>
<organism evidence="10 11">
    <name type="scientific">Acrocarpospora pleiomorpha</name>
    <dbReference type="NCBI Taxonomy" id="90975"/>
    <lineage>
        <taxon>Bacteria</taxon>
        <taxon>Bacillati</taxon>
        <taxon>Actinomycetota</taxon>
        <taxon>Actinomycetes</taxon>
        <taxon>Streptosporangiales</taxon>
        <taxon>Streptosporangiaceae</taxon>
        <taxon>Acrocarpospora</taxon>
    </lineage>
</organism>
<evidence type="ECO:0000256" key="8">
    <source>
        <dbReference type="SAM" id="SignalP"/>
    </source>
</evidence>
<evidence type="ECO:0000259" key="9">
    <source>
        <dbReference type="PROSITE" id="PS50850"/>
    </source>
</evidence>
<feature type="transmembrane region" description="Helical" evidence="7">
    <location>
        <begin position="327"/>
        <end position="345"/>
    </location>
</feature>
<feature type="transmembrane region" description="Helical" evidence="7">
    <location>
        <begin position="201"/>
        <end position="219"/>
    </location>
</feature>
<reference evidence="10 11" key="1">
    <citation type="submission" date="2019-10" db="EMBL/GenBank/DDBJ databases">
        <title>Whole genome shotgun sequence of Acrocarpospora pleiomorpha NBRC 16267.</title>
        <authorList>
            <person name="Ichikawa N."/>
            <person name="Kimura A."/>
            <person name="Kitahashi Y."/>
            <person name="Komaki H."/>
            <person name="Oguchi A."/>
        </authorList>
    </citation>
    <scope>NUCLEOTIDE SEQUENCE [LARGE SCALE GENOMIC DNA]</scope>
    <source>
        <strain evidence="10 11">NBRC 16267</strain>
    </source>
</reference>
<dbReference type="EMBL" id="BLAF01000051">
    <property type="protein sequence ID" value="GES24365.1"/>
    <property type="molecule type" value="Genomic_DNA"/>
</dbReference>
<feature type="transmembrane region" description="Helical" evidence="7">
    <location>
        <begin position="158"/>
        <end position="180"/>
    </location>
</feature>
<evidence type="ECO:0000313" key="11">
    <source>
        <dbReference type="Proteomes" id="UP000377595"/>
    </source>
</evidence>
<dbReference type="PANTHER" id="PTHR42718">
    <property type="entry name" value="MAJOR FACILITATOR SUPERFAMILY MULTIDRUG TRANSPORTER MFSC"/>
    <property type="match status" value="1"/>
</dbReference>
<feature type="transmembrane region" description="Helical" evidence="7">
    <location>
        <begin position="384"/>
        <end position="411"/>
    </location>
</feature>
<feature type="transmembrane region" description="Helical" evidence="7">
    <location>
        <begin position="225"/>
        <end position="242"/>
    </location>
</feature>
<dbReference type="Pfam" id="PF07690">
    <property type="entry name" value="MFS_1"/>
    <property type="match status" value="1"/>
</dbReference>
<dbReference type="RefSeq" id="WP_155349215.1">
    <property type="nucleotide sequence ID" value="NZ_BAAAHM010000041.1"/>
</dbReference>
<keyword evidence="2" id="KW-0813">Transport</keyword>
<dbReference type="InterPro" id="IPR020846">
    <property type="entry name" value="MFS_dom"/>
</dbReference>
<feature type="transmembrane region" description="Helical" evidence="7">
    <location>
        <begin position="132"/>
        <end position="152"/>
    </location>
</feature>
<dbReference type="Proteomes" id="UP000377595">
    <property type="component" value="Unassembled WGS sequence"/>
</dbReference>
<feature type="transmembrane region" description="Helical" evidence="7">
    <location>
        <begin position="102"/>
        <end position="125"/>
    </location>
</feature>
<keyword evidence="5 7" id="KW-1133">Transmembrane helix</keyword>
<dbReference type="GO" id="GO:0005886">
    <property type="term" value="C:plasma membrane"/>
    <property type="evidence" value="ECO:0007669"/>
    <property type="project" value="UniProtKB-SubCell"/>
</dbReference>
<feature type="transmembrane region" description="Helical" evidence="7">
    <location>
        <begin position="423"/>
        <end position="440"/>
    </location>
</feature>
<protein>
    <submittedName>
        <fullName evidence="10">MFS transporter</fullName>
    </submittedName>
</protein>
<dbReference type="Gene3D" id="1.20.1720.10">
    <property type="entry name" value="Multidrug resistance protein D"/>
    <property type="match status" value="1"/>
</dbReference>
<evidence type="ECO:0000256" key="4">
    <source>
        <dbReference type="ARBA" id="ARBA00022692"/>
    </source>
</evidence>
<comment type="subcellular location">
    <subcellularLocation>
        <location evidence="1">Cell membrane</location>
        <topology evidence="1">Multi-pass membrane protein</topology>
    </subcellularLocation>
</comment>
<evidence type="ECO:0000256" key="1">
    <source>
        <dbReference type="ARBA" id="ARBA00004651"/>
    </source>
</evidence>
<sequence>MTTVRATRKTRLALAALLSGTMLAPLNSSMIAVALAPIQRDFAQPLATTTWVVTVFYLTACVCQPVLGRVADRVGPRKLFAAGLAVAAIASAAAALATSLPLLVLCRCVQAAGVSAAFPCAMVVIRRSGDTTGLSAVATVNTTAGAVGPVLGGLLTSWAGWQAIFWVNLPVMLGALVLAWRAIGPEERAARGGLIRSIDPVGVILFAAAVVGLLDLMLAVPRVSVPGLAAVVVAGAGFLWWERRAAEPFVDVRALGAAPGMVLVLGTFVLFNLAYYGAFYGLPPWLQTALGFDAAHTGLLIMPIAATSVVATVLGGRVMRRFGVGRTLLAGGGLLLAGVAAIISFGTATPAWAVVVDGVVLGVPYGLCNLGLQRLMYERAPAGMSGVVGGLFQSARYVGAILAVGLVGAFAPGDPALPIDPRGLAVAMTSVAAVVIVVLAHDLRRSRHDEISSPKPDG</sequence>
<feature type="signal peptide" evidence="8">
    <location>
        <begin position="1"/>
        <end position="24"/>
    </location>
</feature>
<evidence type="ECO:0000256" key="3">
    <source>
        <dbReference type="ARBA" id="ARBA00022475"/>
    </source>
</evidence>
<dbReference type="InterPro" id="IPR036259">
    <property type="entry name" value="MFS_trans_sf"/>
</dbReference>
<keyword evidence="3" id="KW-1003">Cell membrane</keyword>
<feature type="transmembrane region" description="Helical" evidence="7">
    <location>
        <begin position="79"/>
        <end position="96"/>
    </location>
</feature>
<evidence type="ECO:0000256" key="5">
    <source>
        <dbReference type="ARBA" id="ARBA00022989"/>
    </source>
</evidence>
<dbReference type="SUPFAM" id="SSF103473">
    <property type="entry name" value="MFS general substrate transporter"/>
    <property type="match status" value="1"/>
</dbReference>
<dbReference type="Gene3D" id="1.20.1250.20">
    <property type="entry name" value="MFS general substrate transporter like domains"/>
    <property type="match status" value="1"/>
</dbReference>
<feature type="chain" id="PRO_5039079850" evidence="8">
    <location>
        <begin position="25"/>
        <end position="458"/>
    </location>
</feature>
<dbReference type="AlphaFoldDB" id="A0A5M3XT09"/>
<dbReference type="GO" id="GO:0022857">
    <property type="term" value="F:transmembrane transporter activity"/>
    <property type="evidence" value="ECO:0007669"/>
    <property type="project" value="InterPro"/>
</dbReference>
<feature type="domain" description="Major facilitator superfamily (MFS) profile" evidence="9">
    <location>
        <begin position="13"/>
        <end position="445"/>
    </location>
</feature>
<gene>
    <name evidence="10" type="ORF">Aple_072640</name>
</gene>
<comment type="caution">
    <text evidence="10">The sequence shown here is derived from an EMBL/GenBank/DDBJ whole genome shotgun (WGS) entry which is preliminary data.</text>
</comment>
<name>A0A5M3XT09_9ACTN</name>
<keyword evidence="8" id="KW-0732">Signal</keyword>
<keyword evidence="6 7" id="KW-0472">Membrane</keyword>
<keyword evidence="11" id="KW-1185">Reference proteome</keyword>
<evidence type="ECO:0000256" key="2">
    <source>
        <dbReference type="ARBA" id="ARBA00022448"/>
    </source>
</evidence>
<accession>A0A5M3XT09</accession>
<dbReference type="InterPro" id="IPR011701">
    <property type="entry name" value="MFS"/>
</dbReference>
<evidence type="ECO:0000313" key="10">
    <source>
        <dbReference type="EMBL" id="GES24365.1"/>
    </source>
</evidence>
<evidence type="ECO:0000256" key="7">
    <source>
        <dbReference type="SAM" id="Phobius"/>
    </source>
</evidence>
<feature type="transmembrane region" description="Helical" evidence="7">
    <location>
        <begin position="351"/>
        <end position="372"/>
    </location>
</feature>
<proteinExistence type="predicted"/>
<feature type="transmembrane region" description="Helical" evidence="7">
    <location>
        <begin position="254"/>
        <end position="275"/>
    </location>
</feature>
<keyword evidence="4 7" id="KW-0812">Transmembrane</keyword>
<evidence type="ECO:0000256" key="6">
    <source>
        <dbReference type="ARBA" id="ARBA00023136"/>
    </source>
</evidence>
<feature type="transmembrane region" description="Helical" evidence="7">
    <location>
        <begin position="50"/>
        <end position="67"/>
    </location>
</feature>